<evidence type="ECO:0000313" key="2">
    <source>
        <dbReference type="Proteomes" id="UP000827976"/>
    </source>
</evidence>
<evidence type="ECO:0000313" key="1">
    <source>
        <dbReference type="EMBL" id="KAH7666739.1"/>
    </source>
</evidence>
<keyword evidence="2" id="KW-1185">Reference proteome</keyword>
<dbReference type="EMBL" id="CM037022">
    <property type="protein sequence ID" value="KAH7666739.1"/>
    <property type="molecule type" value="Genomic_DNA"/>
</dbReference>
<name>A0ACB7V0K7_DIOAL</name>
<gene>
    <name evidence="1" type="ORF">IHE45_12G016000</name>
</gene>
<organism evidence="1 2">
    <name type="scientific">Dioscorea alata</name>
    <name type="common">Purple yam</name>
    <dbReference type="NCBI Taxonomy" id="55571"/>
    <lineage>
        <taxon>Eukaryota</taxon>
        <taxon>Viridiplantae</taxon>
        <taxon>Streptophyta</taxon>
        <taxon>Embryophyta</taxon>
        <taxon>Tracheophyta</taxon>
        <taxon>Spermatophyta</taxon>
        <taxon>Magnoliopsida</taxon>
        <taxon>Liliopsida</taxon>
        <taxon>Dioscoreales</taxon>
        <taxon>Dioscoreaceae</taxon>
        <taxon>Dioscorea</taxon>
    </lineage>
</organism>
<dbReference type="Proteomes" id="UP000827976">
    <property type="component" value="Chromosome 12"/>
</dbReference>
<protein>
    <submittedName>
        <fullName evidence="1">Uncharacterized protein</fullName>
    </submittedName>
</protein>
<proteinExistence type="predicted"/>
<accession>A0ACB7V0K7</accession>
<reference evidence="2" key="1">
    <citation type="journal article" date="2022" name="Nat. Commun.">
        <title>Chromosome evolution and the genetic basis of agronomically important traits in greater yam.</title>
        <authorList>
            <person name="Bredeson J.V."/>
            <person name="Lyons J.B."/>
            <person name="Oniyinde I.O."/>
            <person name="Okereke N.R."/>
            <person name="Kolade O."/>
            <person name="Nnabue I."/>
            <person name="Nwadili C.O."/>
            <person name="Hribova E."/>
            <person name="Parker M."/>
            <person name="Nwogha J."/>
            <person name="Shu S."/>
            <person name="Carlson J."/>
            <person name="Kariba R."/>
            <person name="Muthemba S."/>
            <person name="Knop K."/>
            <person name="Barton G.J."/>
            <person name="Sherwood A.V."/>
            <person name="Lopez-Montes A."/>
            <person name="Asiedu R."/>
            <person name="Jamnadass R."/>
            <person name="Muchugi A."/>
            <person name="Goodstein D."/>
            <person name="Egesi C.N."/>
            <person name="Featherston J."/>
            <person name="Asfaw A."/>
            <person name="Simpson G.G."/>
            <person name="Dolezel J."/>
            <person name="Hendre P.S."/>
            <person name="Van Deynze A."/>
            <person name="Kumar P.L."/>
            <person name="Obidiegwu J.E."/>
            <person name="Bhattacharjee R."/>
            <person name="Rokhsar D.S."/>
        </authorList>
    </citation>
    <scope>NUCLEOTIDE SEQUENCE [LARGE SCALE GENOMIC DNA]</scope>
    <source>
        <strain evidence="2">cv. TDa95/00328</strain>
    </source>
</reference>
<sequence length="67" mass="7756">MASSFVNFQGWRSRCLLVIPFGDLALVVSRFLAIFEDLCLDMKIKVMVFVFYQSDFFNDFSLKTSSN</sequence>
<comment type="caution">
    <text evidence="1">The sequence shown here is derived from an EMBL/GenBank/DDBJ whole genome shotgun (WGS) entry which is preliminary data.</text>
</comment>